<dbReference type="PANTHER" id="PTHR10046">
    <property type="entry name" value="ATP DEPENDENT LON PROTEASE FAMILY MEMBER"/>
    <property type="match status" value="1"/>
</dbReference>
<feature type="compositionally biased region" description="Basic and acidic residues" evidence="1">
    <location>
        <begin position="172"/>
        <end position="197"/>
    </location>
</feature>
<feature type="non-terminal residue" evidence="3">
    <location>
        <position position="209"/>
    </location>
</feature>
<dbReference type="InterPro" id="IPR003111">
    <property type="entry name" value="Lon_prtase_N"/>
</dbReference>
<proteinExistence type="predicted"/>
<feature type="domain" description="Lon N-terminal" evidence="2">
    <location>
        <begin position="1"/>
        <end position="108"/>
    </location>
</feature>
<evidence type="ECO:0000313" key="4">
    <source>
        <dbReference type="Proteomes" id="UP001357485"/>
    </source>
</evidence>
<name>A0ABR0M4D3_9PEZI</name>
<keyword evidence="4" id="KW-1185">Reference proteome</keyword>
<dbReference type="Gene3D" id="1.20.58.1480">
    <property type="match status" value="1"/>
</dbReference>
<reference evidence="3 4" key="1">
    <citation type="submission" date="2023-08" db="EMBL/GenBank/DDBJ databases">
        <title>Black Yeasts Isolated from many extreme environments.</title>
        <authorList>
            <person name="Coleine C."/>
            <person name="Stajich J.E."/>
            <person name="Selbmann L."/>
        </authorList>
    </citation>
    <scope>NUCLEOTIDE SEQUENCE [LARGE SCALE GENOMIC DNA]</scope>
    <source>
        <strain evidence="3 4">CCFEE 536</strain>
    </source>
</reference>
<dbReference type="EMBL" id="JAVRRA010002415">
    <property type="protein sequence ID" value="KAK5277801.1"/>
    <property type="molecule type" value="Genomic_DNA"/>
</dbReference>
<accession>A0ABR0M4D3</accession>
<dbReference type="Gene3D" id="1.20.5.5270">
    <property type="match status" value="1"/>
</dbReference>
<gene>
    <name evidence="3" type="ORF">LTR16_009332</name>
</gene>
<sequence>MHDEEVVDVTDAATLALFADLKRLSRELVALVRLSSLLPRGPAMALSPILARRLELFIVRKEVADAGVLADFMANVVECTHEEKLRILSALSVKDRLERVVEIMQRQISTLQGSGRIATANSNEIDKDSLVALRQEALRRGMRNGQMPGGMSYPPGFPGGNQGGDEEGNEVEELKKRLDEAKLSPEAKKVADRELRRLQKMNPAQAEYQ</sequence>
<dbReference type="InterPro" id="IPR027065">
    <property type="entry name" value="Lon_Prtase"/>
</dbReference>
<dbReference type="Proteomes" id="UP001357485">
    <property type="component" value="Unassembled WGS sequence"/>
</dbReference>
<dbReference type="PROSITE" id="PS51787">
    <property type="entry name" value="LON_N"/>
    <property type="match status" value="1"/>
</dbReference>
<dbReference type="Pfam" id="PF02190">
    <property type="entry name" value="LON_substr_bdg"/>
    <property type="match status" value="1"/>
</dbReference>
<organism evidence="3 4">
    <name type="scientific">Cryomyces antarcticus</name>
    <dbReference type="NCBI Taxonomy" id="329879"/>
    <lineage>
        <taxon>Eukaryota</taxon>
        <taxon>Fungi</taxon>
        <taxon>Dikarya</taxon>
        <taxon>Ascomycota</taxon>
        <taxon>Pezizomycotina</taxon>
        <taxon>Dothideomycetes</taxon>
        <taxon>Dothideomycetes incertae sedis</taxon>
        <taxon>Cryomyces</taxon>
    </lineage>
</organism>
<evidence type="ECO:0000259" key="2">
    <source>
        <dbReference type="PROSITE" id="PS51787"/>
    </source>
</evidence>
<protein>
    <recommendedName>
        <fullName evidence="2">Lon N-terminal domain-containing protein</fullName>
    </recommendedName>
</protein>
<comment type="caution">
    <text evidence="3">The sequence shown here is derived from an EMBL/GenBank/DDBJ whole genome shotgun (WGS) entry which is preliminary data.</text>
</comment>
<evidence type="ECO:0000256" key="1">
    <source>
        <dbReference type="SAM" id="MobiDB-lite"/>
    </source>
</evidence>
<feature type="region of interest" description="Disordered" evidence="1">
    <location>
        <begin position="142"/>
        <end position="209"/>
    </location>
</feature>
<evidence type="ECO:0000313" key="3">
    <source>
        <dbReference type="EMBL" id="KAK5277801.1"/>
    </source>
</evidence>